<evidence type="ECO:0000256" key="1">
    <source>
        <dbReference type="ARBA" id="ARBA00003767"/>
    </source>
</evidence>
<dbReference type="SUPFAM" id="SSF109640">
    <property type="entry name" value="KRAB domain (Kruppel-associated box)"/>
    <property type="match status" value="1"/>
</dbReference>
<dbReference type="SMART" id="SM00349">
    <property type="entry name" value="KRAB"/>
    <property type="match status" value="1"/>
</dbReference>
<dbReference type="Pfam" id="PF01352">
    <property type="entry name" value="KRAB"/>
    <property type="match status" value="1"/>
</dbReference>
<evidence type="ECO:0000256" key="7">
    <source>
        <dbReference type="ARBA" id="ARBA00022833"/>
    </source>
</evidence>
<dbReference type="GO" id="GO:0005634">
    <property type="term" value="C:nucleus"/>
    <property type="evidence" value="ECO:0007669"/>
    <property type="project" value="UniProtKB-SubCell"/>
</dbReference>
<evidence type="ECO:0000259" key="14">
    <source>
        <dbReference type="PROSITE" id="PS50805"/>
    </source>
</evidence>
<dbReference type="GO" id="GO:0008270">
    <property type="term" value="F:zinc ion binding"/>
    <property type="evidence" value="ECO:0007669"/>
    <property type="project" value="UniProtKB-KW"/>
</dbReference>
<dbReference type="GeneID" id="102821545"/>
<dbReference type="Pfam" id="PF17686">
    <property type="entry name" value="DUF5534"/>
    <property type="match status" value="1"/>
</dbReference>
<dbReference type="FunFam" id="3.30.160.60:FF:000062">
    <property type="entry name" value="RB-associated KRAB zinc finger protein-like"/>
    <property type="match status" value="1"/>
</dbReference>
<feature type="domain" description="C2H2-type" evidence="13">
    <location>
        <begin position="471"/>
        <end position="498"/>
    </location>
</feature>
<dbReference type="OrthoDB" id="6105938at2759"/>
<keyword evidence="4" id="KW-0479">Metal-binding</keyword>
<organism evidence="15 16">
    <name type="scientific">Chrysochloris asiatica</name>
    <name type="common">Cape golden mole</name>
    <dbReference type="NCBI Taxonomy" id="185453"/>
    <lineage>
        <taxon>Eukaryota</taxon>
        <taxon>Metazoa</taxon>
        <taxon>Chordata</taxon>
        <taxon>Craniata</taxon>
        <taxon>Vertebrata</taxon>
        <taxon>Euteleostomi</taxon>
        <taxon>Mammalia</taxon>
        <taxon>Eutheria</taxon>
        <taxon>Afrotheria</taxon>
        <taxon>Chrysochloridae</taxon>
        <taxon>Chrysochlorinae</taxon>
        <taxon>Chrysochloris</taxon>
    </lineage>
</organism>
<evidence type="ECO:0000256" key="6">
    <source>
        <dbReference type="ARBA" id="ARBA00022771"/>
    </source>
</evidence>
<feature type="domain" description="C2H2-type" evidence="13">
    <location>
        <begin position="443"/>
        <end position="470"/>
    </location>
</feature>
<dbReference type="InterPro" id="IPR013087">
    <property type="entry name" value="Znf_C2H2_type"/>
</dbReference>
<dbReference type="InterPro" id="IPR037549">
    <property type="entry name" value="C19orf18"/>
</dbReference>
<evidence type="ECO:0000256" key="8">
    <source>
        <dbReference type="ARBA" id="ARBA00023015"/>
    </source>
</evidence>
<dbReference type="Gene3D" id="3.30.160.60">
    <property type="entry name" value="Classic Zinc Finger"/>
    <property type="match status" value="8"/>
</dbReference>
<keyword evidence="5" id="KW-0677">Repeat</keyword>
<dbReference type="FunFam" id="3.30.160.60:FF:001111">
    <property type="entry name" value="Zinc finger protein 92 homolog"/>
    <property type="match status" value="1"/>
</dbReference>
<dbReference type="SUPFAM" id="SSF57667">
    <property type="entry name" value="beta-beta-alpha zinc fingers"/>
    <property type="match status" value="5"/>
</dbReference>
<dbReference type="GO" id="GO:0000978">
    <property type="term" value="F:RNA polymerase II cis-regulatory region sequence-specific DNA binding"/>
    <property type="evidence" value="ECO:0007669"/>
    <property type="project" value="TreeGrafter"/>
</dbReference>
<feature type="domain" description="C2H2-type" evidence="13">
    <location>
        <begin position="415"/>
        <end position="442"/>
    </location>
</feature>
<keyword evidence="9" id="KW-0238">DNA-binding</keyword>
<dbReference type="CDD" id="cd07765">
    <property type="entry name" value="KRAB_A-box"/>
    <property type="match status" value="1"/>
</dbReference>
<dbReference type="InterPro" id="IPR001909">
    <property type="entry name" value="KRAB"/>
</dbReference>
<comment type="similarity">
    <text evidence="3">Belongs to the krueppel C2H2-type zinc-finger protein family.</text>
</comment>
<dbReference type="FunFam" id="3.30.160.60:FF:002343">
    <property type="entry name" value="Zinc finger protein 33A"/>
    <property type="match status" value="1"/>
</dbReference>
<evidence type="ECO:0000313" key="15">
    <source>
        <dbReference type="Proteomes" id="UP000504623"/>
    </source>
</evidence>
<keyword evidence="11" id="KW-0539">Nucleus</keyword>
<feature type="domain" description="C2H2-type" evidence="13">
    <location>
        <begin position="359"/>
        <end position="386"/>
    </location>
</feature>
<dbReference type="Pfam" id="PF00096">
    <property type="entry name" value="zf-C2H2"/>
    <property type="match status" value="8"/>
</dbReference>
<dbReference type="FunFam" id="3.30.160.60:FF:000016">
    <property type="entry name" value="zinc finger protein 37 homolog"/>
    <property type="match status" value="1"/>
</dbReference>
<reference evidence="16" key="1">
    <citation type="submission" date="2025-08" db="UniProtKB">
        <authorList>
            <consortium name="RefSeq"/>
        </authorList>
    </citation>
    <scope>IDENTIFICATION</scope>
    <source>
        <tissue evidence="16">Spleen</tissue>
    </source>
</reference>
<evidence type="ECO:0000256" key="2">
    <source>
        <dbReference type="ARBA" id="ARBA00004123"/>
    </source>
</evidence>
<dbReference type="SMART" id="SM00355">
    <property type="entry name" value="ZnF_C2H2"/>
    <property type="match status" value="8"/>
</dbReference>
<dbReference type="Proteomes" id="UP000504623">
    <property type="component" value="Unplaced"/>
</dbReference>
<evidence type="ECO:0000259" key="13">
    <source>
        <dbReference type="PROSITE" id="PS50157"/>
    </source>
</evidence>
<keyword evidence="15" id="KW-1185">Reference proteome</keyword>
<feature type="domain" description="C2H2-type" evidence="13">
    <location>
        <begin position="387"/>
        <end position="411"/>
    </location>
</feature>
<dbReference type="FunFam" id="3.30.160.60:FF:000987">
    <property type="entry name" value="Zinc finger protein 275"/>
    <property type="match status" value="1"/>
</dbReference>
<dbReference type="AlphaFoldDB" id="A0A9B0UAR2"/>
<keyword evidence="8" id="KW-0805">Transcription regulation</keyword>
<dbReference type="FunFam" id="3.30.160.60:FF:002004">
    <property type="entry name" value="Zinc finger protein 473"/>
    <property type="match status" value="1"/>
</dbReference>
<sequence>MVAACIAISTALLSGIAVFYVVRRLVQAEERQKLALLYKNVRIPLLGDEEEGAEDEGQTESTYLLPENEKELEGFIHSGLRRRPGCRGRDRAGRGLVQVSAHPPPPPLTATRRPQARMAASGRKELPQGGVTFEDVAIDFSQEEWGLLDEAQRLLYCDVMLETFAVTASLARPGLGSALLRAVYSLNSPNCAGKERQETSSRMQPPFLHHDWLCIHNTSVPRFCPFLELTFLHTYLEFWDWRDTLIAYEGRHDKIVSEKSSSHNHKRVFIGEGRYEGNKCGNAVSCNYRLVQRQELHNDERPYECGECGKSFKYKCLLVYHQRVHTGERPYKCEECGKSFRDSSSFIQHRKIHSGEKPYECSKCGKFFTQGSNLKKHQRSHTGGRPYECKECGKFSSYCSYLSKHKRTHTGTVLYECCKCGKSFSRGSSLLHHQRSHTTASAYECGECGKSFRYKCLLIYHQRIHTGERPYQCAECEKAFRSRSVLTQHWRVHTGEKPYQCAACEKSFRSRSVLTQHWRVHTGVRP</sequence>
<feature type="domain" description="C2H2-type" evidence="13">
    <location>
        <begin position="303"/>
        <end position="330"/>
    </location>
</feature>
<evidence type="ECO:0000256" key="4">
    <source>
        <dbReference type="ARBA" id="ARBA00022723"/>
    </source>
</evidence>
<name>A0A9B0UAR2_CHRAS</name>
<feature type="domain" description="KRAB" evidence="14">
    <location>
        <begin position="131"/>
        <end position="205"/>
    </location>
</feature>
<keyword evidence="10" id="KW-0804">Transcription</keyword>
<dbReference type="GO" id="GO:0001228">
    <property type="term" value="F:DNA-binding transcription activator activity, RNA polymerase II-specific"/>
    <property type="evidence" value="ECO:0007669"/>
    <property type="project" value="TreeGrafter"/>
</dbReference>
<dbReference type="FunFam" id="3.30.160.60:FF:000127">
    <property type="entry name" value="Zinc finger protein 354C"/>
    <property type="match status" value="1"/>
</dbReference>
<proteinExistence type="inferred from homology"/>
<dbReference type="PROSITE" id="PS50157">
    <property type="entry name" value="ZINC_FINGER_C2H2_2"/>
    <property type="match status" value="8"/>
</dbReference>
<comment type="subcellular location">
    <subcellularLocation>
        <location evidence="2">Nucleus</location>
    </subcellularLocation>
</comment>
<evidence type="ECO:0000256" key="11">
    <source>
        <dbReference type="ARBA" id="ARBA00023242"/>
    </source>
</evidence>
<keyword evidence="7" id="KW-0862">Zinc</keyword>
<evidence type="ECO:0000256" key="9">
    <source>
        <dbReference type="ARBA" id="ARBA00023125"/>
    </source>
</evidence>
<gene>
    <name evidence="16" type="primary">LOC102821545</name>
</gene>
<evidence type="ECO:0000313" key="16">
    <source>
        <dbReference type="RefSeq" id="XP_006877408.1"/>
    </source>
</evidence>
<dbReference type="PANTHER" id="PTHR24393:SF159">
    <property type="entry name" value="ZINC FINGER PROTEIN 345-RELATED"/>
    <property type="match status" value="1"/>
</dbReference>
<feature type="domain" description="C2H2-type" evidence="13">
    <location>
        <begin position="331"/>
        <end position="358"/>
    </location>
</feature>
<evidence type="ECO:0000256" key="5">
    <source>
        <dbReference type="ARBA" id="ARBA00022737"/>
    </source>
</evidence>
<dbReference type="FunFam" id="3.30.160.60:FF:000008">
    <property type="entry name" value="RB-associated KRAB zinc finger protein-like"/>
    <property type="match status" value="1"/>
</dbReference>
<dbReference type="PROSITE" id="PS50805">
    <property type="entry name" value="KRAB"/>
    <property type="match status" value="1"/>
</dbReference>
<dbReference type="InterPro" id="IPR036236">
    <property type="entry name" value="Znf_C2H2_sf"/>
</dbReference>
<dbReference type="InterPro" id="IPR036051">
    <property type="entry name" value="KRAB_dom_sf"/>
</dbReference>
<feature type="domain" description="C2H2-type" evidence="13">
    <location>
        <begin position="499"/>
        <end position="526"/>
    </location>
</feature>
<keyword evidence="6 12" id="KW-0863">Zinc-finger</keyword>
<protein>
    <submittedName>
        <fullName evidence="16">Zinc finger protein 548-like</fullName>
    </submittedName>
</protein>
<evidence type="ECO:0000256" key="12">
    <source>
        <dbReference type="PROSITE-ProRule" id="PRU00042"/>
    </source>
</evidence>
<accession>A0A9B0UAR2</accession>
<comment type="function">
    <text evidence="1">May be involved in transcriptional regulation.</text>
</comment>
<dbReference type="PROSITE" id="PS00028">
    <property type="entry name" value="ZINC_FINGER_C2H2_1"/>
    <property type="match status" value="7"/>
</dbReference>
<evidence type="ECO:0000256" key="10">
    <source>
        <dbReference type="ARBA" id="ARBA00023163"/>
    </source>
</evidence>
<dbReference type="RefSeq" id="XP_006877408.1">
    <property type="nucleotide sequence ID" value="XM_006877346.1"/>
</dbReference>
<dbReference type="PANTHER" id="PTHR24393">
    <property type="entry name" value="ZINC FINGER PROTEIN"/>
    <property type="match status" value="1"/>
</dbReference>
<evidence type="ECO:0000256" key="3">
    <source>
        <dbReference type="ARBA" id="ARBA00006991"/>
    </source>
</evidence>
<dbReference type="Gene3D" id="6.10.140.140">
    <property type="match status" value="1"/>
</dbReference>